<evidence type="ECO:0000313" key="1">
    <source>
        <dbReference type="EMBL" id="JAH12690.1"/>
    </source>
</evidence>
<sequence length="14" mass="1643">MYQVCRLSVSLKCL</sequence>
<name>A0A0E9Q8L7_ANGAN</name>
<dbReference type="EMBL" id="GBXM01095887">
    <property type="protein sequence ID" value="JAH12690.1"/>
    <property type="molecule type" value="Transcribed_RNA"/>
</dbReference>
<reference evidence="1" key="1">
    <citation type="submission" date="2014-11" db="EMBL/GenBank/DDBJ databases">
        <authorList>
            <person name="Amaro Gonzalez C."/>
        </authorList>
    </citation>
    <scope>NUCLEOTIDE SEQUENCE</scope>
</reference>
<reference evidence="1" key="2">
    <citation type="journal article" date="2015" name="Fish Shellfish Immunol.">
        <title>Early steps in the European eel (Anguilla anguilla)-Vibrio vulnificus interaction in the gills: Role of the RtxA13 toxin.</title>
        <authorList>
            <person name="Callol A."/>
            <person name="Pajuelo D."/>
            <person name="Ebbesson L."/>
            <person name="Teles M."/>
            <person name="MacKenzie S."/>
            <person name="Amaro C."/>
        </authorList>
    </citation>
    <scope>NUCLEOTIDE SEQUENCE</scope>
</reference>
<protein>
    <submittedName>
        <fullName evidence="1">Uncharacterized protein</fullName>
    </submittedName>
</protein>
<organism evidence="1">
    <name type="scientific">Anguilla anguilla</name>
    <name type="common">European freshwater eel</name>
    <name type="synonym">Muraena anguilla</name>
    <dbReference type="NCBI Taxonomy" id="7936"/>
    <lineage>
        <taxon>Eukaryota</taxon>
        <taxon>Metazoa</taxon>
        <taxon>Chordata</taxon>
        <taxon>Craniata</taxon>
        <taxon>Vertebrata</taxon>
        <taxon>Euteleostomi</taxon>
        <taxon>Actinopterygii</taxon>
        <taxon>Neopterygii</taxon>
        <taxon>Teleostei</taxon>
        <taxon>Anguilliformes</taxon>
        <taxon>Anguillidae</taxon>
        <taxon>Anguilla</taxon>
    </lineage>
</organism>
<accession>A0A0E9Q8L7</accession>
<proteinExistence type="predicted"/>